<comment type="similarity">
    <text evidence="2">Belongs to the binding-protein-dependent transport system permease family. FecCD subfamily.</text>
</comment>
<evidence type="ECO:0000313" key="10">
    <source>
        <dbReference type="EMBL" id="SFV20227.1"/>
    </source>
</evidence>
<dbReference type="Gene3D" id="1.10.3470.10">
    <property type="entry name" value="ABC transporter involved in vitamin B12 uptake, BtuC"/>
    <property type="match status" value="1"/>
</dbReference>
<organism evidence="10 11">
    <name type="scientific">Micrococcus terreus</name>
    <dbReference type="NCBI Taxonomy" id="574650"/>
    <lineage>
        <taxon>Bacteria</taxon>
        <taxon>Bacillati</taxon>
        <taxon>Actinomycetota</taxon>
        <taxon>Actinomycetes</taxon>
        <taxon>Micrococcales</taxon>
        <taxon>Micrococcaceae</taxon>
        <taxon>Micrococcus</taxon>
    </lineage>
</organism>
<feature type="transmembrane region" description="Helical" evidence="9">
    <location>
        <begin position="69"/>
        <end position="92"/>
    </location>
</feature>
<dbReference type="SUPFAM" id="SSF81345">
    <property type="entry name" value="ABC transporter involved in vitamin B12 uptake, BtuC"/>
    <property type="match status" value="1"/>
</dbReference>
<comment type="subcellular location">
    <subcellularLocation>
        <location evidence="1">Cell membrane</location>
        <topology evidence="1">Multi-pass membrane protein</topology>
    </subcellularLocation>
</comment>
<dbReference type="EMBL" id="FPCG01000001">
    <property type="protein sequence ID" value="SFV20227.1"/>
    <property type="molecule type" value="Genomic_DNA"/>
</dbReference>
<keyword evidence="7 9" id="KW-0472">Membrane</keyword>
<keyword evidence="11" id="KW-1185">Reference proteome</keyword>
<feature type="region of interest" description="Disordered" evidence="8">
    <location>
        <begin position="1"/>
        <end position="62"/>
    </location>
</feature>
<dbReference type="AlphaFoldDB" id="A0A1I7ME70"/>
<dbReference type="Pfam" id="PF01032">
    <property type="entry name" value="FecCD"/>
    <property type="match status" value="1"/>
</dbReference>
<evidence type="ECO:0000256" key="7">
    <source>
        <dbReference type="ARBA" id="ARBA00023136"/>
    </source>
</evidence>
<keyword evidence="3" id="KW-0813">Transport</keyword>
<dbReference type="STRING" id="574650.SAMN04487966_101244"/>
<evidence type="ECO:0000256" key="6">
    <source>
        <dbReference type="ARBA" id="ARBA00022989"/>
    </source>
</evidence>
<feature type="transmembrane region" description="Helical" evidence="9">
    <location>
        <begin position="169"/>
        <end position="188"/>
    </location>
</feature>
<evidence type="ECO:0000256" key="4">
    <source>
        <dbReference type="ARBA" id="ARBA00022475"/>
    </source>
</evidence>
<dbReference type="CDD" id="cd06550">
    <property type="entry name" value="TM_ABC_iron-siderophores_like"/>
    <property type="match status" value="1"/>
</dbReference>
<evidence type="ECO:0000256" key="3">
    <source>
        <dbReference type="ARBA" id="ARBA00022448"/>
    </source>
</evidence>
<feature type="transmembrane region" description="Helical" evidence="9">
    <location>
        <begin position="328"/>
        <end position="348"/>
    </location>
</feature>
<dbReference type="PANTHER" id="PTHR30472:SF19">
    <property type="entry name" value="PETROBACTIN IMPORT SYSTEM PERMEASE PROTEIN YCLO"/>
    <property type="match status" value="1"/>
</dbReference>
<evidence type="ECO:0000313" key="11">
    <source>
        <dbReference type="Proteomes" id="UP000198881"/>
    </source>
</evidence>
<dbReference type="InterPro" id="IPR037294">
    <property type="entry name" value="ABC_BtuC-like"/>
</dbReference>
<proteinExistence type="inferred from homology"/>
<accession>A0A1I7ME70</accession>
<keyword evidence="5 9" id="KW-0812">Transmembrane</keyword>
<feature type="transmembrane region" description="Helical" evidence="9">
    <location>
        <begin position="104"/>
        <end position="124"/>
    </location>
</feature>
<gene>
    <name evidence="10" type="ORF">SAMN04487966_101244</name>
</gene>
<dbReference type="GO" id="GO:0033214">
    <property type="term" value="P:siderophore-iron import into cell"/>
    <property type="evidence" value="ECO:0007669"/>
    <property type="project" value="TreeGrafter"/>
</dbReference>
<dbReference type="GO" id="GO:0005886">
    <property type="term" value="C:plasma membrane"/>
    <property type="evidence" value="ECO:0007669"/>
    <property type="project" value="UniProtKB-SubCell"/>
</dbReference>
<evidence type="ECO:0000256" key="5">
    <source>
        <dbReference type="ARBA" id="ARBA00022692"/>
    </source>
</evidence>
<evidence type="ECO:0000256" key="8">
    <source>
        <dbReference type="SAM" id="MobiDB-lite"/>
    </source>
</evidence>
<evidence type="ECO:0000256" key="2">
    <source>
        <dbReference type="ARBA" id="ARBA00007935"/>
    </source>
</evidence>
<feature type="compositionally biased region" description="Polar residues" evidence="8">
    <location>
        <begin position="1"/>
        <end position="11"/>
    </location>
</feature>
<name>A0A1I7ME70_9MICC</name>
<sequence>MTTDLTSSPTPESRRTMESGRGLIGLFTGSRGSGSSTDLPDDAASSQPPGTPGAGPGEGGGRRRESRRAWIIVAVLGALALASVLAFVFVGLTGAVEYILPRRLTTVGAMVLVAYAVGVSTVLFQTVTGNRILTPSIMGFDALYVLIQTVMVWVFTAQSFLGFPPAVRFLAETVVMVVFAVALYRWLFTGAHQSLHLVLLIGIVFATLFRGISALLQKLMEPSEFTILQDLFFASFGMVDPQLLGLAAVMLALASIPVWRMRHELDVLALGRQSAVSLGVDHRARTMQILVIAAVMVAVSTALVGPVTFFGLLVANLAYQVGAFRHRWVLPAAVFLGIVLLAGGQMVLQHVFGFNTALSIIIEFAGGIVFLAMLLRGKVR</sequence>
<feature type="transmembrane region" description="Helical" evidence="9">
    <location>
        <begin position="354"/>
        <end position="375"/>
    </location>
</feature>
<dbReference type="Proteomes" id="UP000198881">
    <property type="component" value="Unassembled WGS sequence"/>
</dbReference>
<feature type="transmembrane region" description="Helical" evidence="9">
    <location>
        <begin position="289"/>
        <end position="316"/>
    </location>
</feature>
<evidence type="ECO:0000256" key="9">
    <source>
        <dbReference type="SAM" id="Phobius"/>
    </source>
</evidence>
<dbReference type="RefSeq" id="WP_245760509.1">
    <property type="nucleotide sequence ID" value="NZ_FPCG01000001.1"/>
</dbReference>
<protein>
    <submittedName>
        <fullName evidence="10">Iron complex transport system permease protein</fullName>
    </submittedName>
</protein>
<dbReference type="PANTHER" id="PTHR30472">
    <property type="entry name" value="FERRIC ENTEROBACTIN TRANSPORT SYSTEM PERMEASE PROTEIN"/>
    <property type="match status" value="1"/>
</dbReference>
<keyword evidence="4" id="KW-1003">Cell membrane</keyword>
<feature type="transmembrane region" description="Helical" evidence="9">
    <location>
        <begin position="232"/>
        <end position="256"/>
    </location>
</feature>
<reference evidence="10 11" key="1">
    <citation type="submission" date="2016-10" db="EMBL/GenBank/DDBJ databases">
        <authorList>
            <person name="de Groot N.N."/>
        </authorList>
    </citation>
    <scope>NUCLEOTIDE SEQUENCE [LARGE SCALE GENOMIC DNA]</scope>
    <source>
        <strain evidence="10 11">CGMCC 1.7054</strain>
    </source>
</reference>
<evidence type="ECO:0000256" key="1">
    <source>
        <dbReference type="ARBA" id="ARBA00004651"/>
    </source>
</evidence>
<feature type="transmembrane region" description="Helical" evidence="9">
    <location>
        <begin position="194"/>
        <end position="212"/>
    </location>
</feature>
<feature type="transmembrane region" description="Helical" evidence="9">
    <location>
        <begin position="136"/>
        <end position="157"/>
    </location>
</feature>
<dbReference type="InterPro" id="IPR000522">
    <property type="entry name" value="ABC_transptr_permease_BtuC"/>
</dbReference>
<keyword evidence="6 9" id="KW-1133">Transmembrane helix</keyword>
<dbReference type="GO" id="GO:0022857">
    <property type="term" value="F:transmembrane transporter activity"/>
    <property type="evidence" value="ECO:0007669"/>
    <property type="project" value="InterPro"/>
</dbReference>